<feature type="transmembrane region" description="Helical" evidence="10">
    <location>
        <begin position="595"/>
        <end position="617"/>
    </location>
</feature>
<name>A0ABY6UCE2_BIOOC</name>
<feature type="transmembrane region" description="Helical" evidence="10">
    <location>
        <begin position="1139"/>
        <end position="1159"/>
    </location>
</feature>
<evidence type="ECO:0000256" key="6">
    <source>
        <dbReference type="ARBA" id="ARBA00022840"/>
    </source>
</evidence>
<comment type="similarity">
    <text evidence="2">Belongs to the ABC transporter superfamily. ABCG family. PDR (TC 3.A.1.205) subfamily.</text>
</comment>
<reference evidence="12 13" key="1">
    <citation type="submission" date="2019-06" db="EMBL/GenBank/DDBJ databases">
        <authorList>
            <person name="Broberg M."/>
        </authorList>
    </citation>
    <scope>NUCLEOTIDE SEQUENCE [LARGE SCALE GENOMIC DNA]</scope>
</reference>
<dbReference type="Pfam" id="PF00005">
    <property type="entry name" value="ABC_tran"/>
    <property type="match status" value="2"/>
</dbReference>
<keyword evidence="13" id="KW-1185">Reference proteome</keyword>
<protein>
    <recommendedName>
        <fullName evidence="11">ABC transporter domain-containing protein</fullName>
    </recommendedName>
</protein>
<comment type="caution">
    <text evidence="12">The sequence shown here is derived from an EMBL/GenBank/DDBJ whole genome shotgun (WGS) entry which is preliminary data.</text>
</comment>
<feature type="transmembrane region" description="Helical" evidence="10">
    <location>
        <begin position="1210"/>
        <end position="1240"/>
    </location>
</feature>
<dbReference type="InterPro" id="IPR027417">
    <property type="entry name" value="P-loop_NTPase"/>
</dbReference>
<keyword evidence="5" id="KW-0547">Nucleotide-binding</keyword>
<dbReference type="InterPro" id="IPR010929">
    <property type="entry name" value="PDR_CDR_ABC"/>
</dbReference>
<feature type="transmembrane region" description="Helical" evidence="10">
    <location>
        <begin position="1252"/>
        <end position="1273"/>
    </location>
</feature>
<evidence type="ECO:0000256" key="2">
    <source>
        <dbReference type="ARBA" id="ARBA00006012"/>
    </source>
</evidence>
<dbReference type="EMBL" id="CABFNS010000794">
    <property type="protein sequence ID" value="VUC28814.1"/>
    <property type="molecule type" value="Genomic_DNA"/>
</dbReference>
<keyword evidence="3" id="KW-0813">Transport</keyword>
<feature type="transmembrane region" description="Helical" evidence="10">
    <location>
        <begin position="1285"/>
        <end position="1306"/>
    </location>
</feature>
<feature type="region of interest" description="Disordered" evidence="9">
    <location>
        <begin position="747"/>
        <end position="772"/>
    </location>
</feature>
<feature type="transmembrane region" description="Helical" evidence="10">
    <location>
        <begin position="532"/>
        <end position="557"/>
    </location>
</feature>
<feature type="transmembrane region" description="Helical" evidence="10">
    <location>
        <begin position="701"/>
        <end position="720"/>
    </location>
</feature>
<dbReference type="InterPro" id="IPR013525">
    <property type="entry name" value="ABC2_TM"/>
</dbReference>
<feature type="transmembrane region" description="Helical" evidence="10">
    <location>
        <begin position="1171"/>
        <end position="1190"/>
    </location>
</feature>
<evidence type="ECO:0000256" key="5">
    <source>
        <dbReference type="ARBA" id="ARBA00022741"/>
    </source>
</evidence>
<dbReference type="InterPro" id="IPR029481">
    <property type="entry name" value="ABC_trans_N"/>
</dbReference>
<evidence type="ECO:0000259" key="11">
    <source>
        <dbReference type="PROSITE" id="PS50893"/>
    </source>
</evidence>
<dbReference type="Gene3D" id="3.40.50.300">
    <property type="entry name" value="P-loop containing nucleotide triphosphate hydrolases"/>
    <property type="match status" value="2"/>
</dbReference>
<dbReference type="Pfam" id="PF01061">
    <property type="entry name" value="ABC2_membrane"/>
    <property type="match status" value="2"/>
</dbReference>
<feature type="compositionally biased region" description="Polar residues" evidence="9">
    <location>
        <begin position="754"/>
        <end position="766"/>
    </location>
</feature>
<dbReference type="InterPro" id="IPR003593">
    <property type="entry name" value="AAA+_ATPase"/>
</dbReference>
<keyword evidence="4 10" id="KW-0812">Transmembrane</keyword>
<dbReference type="SMART" id="SM00382">
    <property type="entry name" value="AAA"/>
    <property type="match status" value="2"/>
</dbReference>
<dbReference type="SUPFAM" id="SSF52540">
    <property type="entry name" value="P-loop containing nucleoside triphosphate hydrolases"/>
    <property type="match status" value="2"/>
</dbReference>
<feature type="compositionally biased region" description="Basic and acidic residues" evidence="9">
    <location>
        <begin position="1078"/>
        <end position="1095"/>
    </location>
</feature>
<feature type="transmembrane region" description="Helical" evidence="10">
    <location>
        <begin position="458"/>
        <end position="478"/>
    </location>
</feature>
<dbReference type="Proteomes" id="UP000766486">
    <property type="component" value="Unassembled WGS sequence"/>
</dbReference>
<dbReference type="CDD" id="cd03232">
    <property type="entry name" value="ABCG_PDR_domain2"/>
    <property type="match status" value="1"/>
</dbReference>
<evidence type="ECO:0000256" key="7">
    <source>
        <dbReference type="ARBA" id="ARBA00022989"/>
    </source>
</evidence>
<feature type="domain" description="ABC transporter" evidence="11">
    <location>
        <begin position="797"/>
        <end position="1036"/>
    </location>
</feature>
<organism evidence="12 13">
    <name type="scientific">Bionectria ochroleuca</name>
    <name type="common">Gliocladium roseum</name>
    <dbReference type="NCBI Taxonomy" id="29856"/>
    <lineage>
        <taxon>Eukaryota</taxon>
        <taxon>Fungi</taxon>
        <taxon>Dikarya</taxon>
        <taxon>Ascomycota</taxon>
        <taxon>Pezizomycotina</taxon>
        <taxon>Sordariomycetes</taxon>
        <taxon>Hypocreomycetidae</taxon>
        <taxon>Hypocreales</taxon>
        <taxon>Bionectriaceae</taxon>
        <taxon>Clonostachys</taxon>
    </lineage>
</organism>
<keyword evidence="7 10" id="KW-1133">Transmembrane helix</keyword>
<feature type="transmembrane region" description="Helical" evidence="10">
    <location>
        <begin position="1405"/>
        <end position="1426"/>
    </location>
</feature>
<dbReference type="InterPro" id="IPR034003">
    <property type="entry name" value="ABCG_PDR_2"/>
</dbReference>
<keyword evidence="6" id="KW-0067">ATP-binding</keyword>
<keyword evidence="8 10" id="KW-0472">Membrane</keyword>
<evidence type="ECO:0000256" key="3">
    <source>
        <dbReference type="ARBA" id="ARBA00022448"/>
    </source>
</evidence>
<feature type="domain" description="ABC transporter" evidence="11">
    <location>
        <begin position="78"/>
        <end position="344"/>
    </location>
</feature>
<evidence type="ECO:0000313" key="12">
    <source>
        <dbReference type="EMBL" id="VUC28814.1"/>
    </source>
</evidence>
<dbReference type="InterPro" id="IPR003439">
    <property type="entry name" value="ABC_transporter-like_ATP-bd"/>
</dbReference>
<dbReference type="InterPro" id="IPR017871">
    <property type="entry name" value="ABC_transporter-like_CS"/>
</dbReference>
<evidence type="ECO:0000256" key="10">
    <source>
        <dbReference type="SAM" id="Phobius"/>
    </source>
</evidence>
<dbReference type="Pfam" id="PF06422">
    <property type="entry name" value="PDR_CDR"/>
    <property type="match status" value="1"/>
</dbReference>
<evidence type="ECO:0000313" key="13">
    <source>
        <dbReference type="Proteomes" id="UP000766486"/>
    </source>
</evidence>
<evidence type="ECO:0000256" key="9">
    <source>
        <dbReference type="SAM" id="MobiDB-lite"/>
    </source>
</evidence>
<feature type="transmembrane region" description="Helical" evidence="10">
    <location>
        <begin position="569"/>
        <end position="589"/>
    </location>
</feature>
<comment type="subcellular location">
    <subcellularLocation>
        <location evidence="1">Membrane</location>
        <topology evidence="1">Multi-pass membrane protein</topology>
    </subcellularLocation>
</comment>
<feature type="transmembrane region" description="Helical" evidence="10">
    <location>
        <begin position="485"/>
        <end position="504"/>
    </location>
</feature>
<feature type="region of interest" description="Disordered" evidence="9">
    <location>
        <begin position="1059"/>
        <end position="1102"/>
    </location>
</feature>
<evidence type="ECO:0000256" key="1">
    <source>
        <dbReference type="ARBA" id="ARBA00004141"/>
    </source>
</evidence>
<dbReference type="PROSITE" id="PS50893">
    <property type="entry name" value="ABC_TRANSPORTER_2"/>
    <property type="match status" value="2"/>
</dbReference>
<proteinExistence type="inferred from homology"/>
<dbReference type="PANTHER" id="PTHR19241">
    <property type="entry name" value="ATP-BINDING CASSETTE TRANSPORTER"/>
    <property type="match status" value="1"/>
</dbReference>
<evidence type="ECO:0000256" key="4">
    <source>
        <dbReference type="ARBA" id="ARBA00022692"/>
    </source>
</evidence>
<evidence type="ECO:0000256" key="8">
    <source>
        <dbReference type="ARBA" id="ARBA00023136"/>
    </source>
</evidence>
<dbReference type="Pfam" id="PF14510">
    <property type="entry name" value="ABC_trans_N"/>
    <property type="match status" value="1"/>
</dbReference>
<dbReference type="PROSITE" id="PS00211">
    <property type="entry name" value="ABC_TRANSPORTER_1"/>
    <property type="match status" value="1"/>
</dbReference>
<accession>A0ABY6UCE2</accession>
<gene>
    <name evidence="12" type="ORF">CLO192961_LOCUS245204</name>
</gene>
<sequence length="1452" mass="161922">MLQNRTLSKAGINDHTVDPSSPSFDFERWSHTIARLRKELGISPPPRSGFCFKDLTIKGNGVSVGEQQTISTWLAWPFEIWKRFRATPSRTILCGLDGVVQKGELLLVLGRAGSGCTTFLKTISGETSNLKVEPTSVLHYSGKTNHKSTRDGQLAKYIGIPHKVVAERFKGELLYNQEVDEHLPYLTVEQTVEFAAAIRTPRRRILGISRVDRMKHAVNVLLRVFGLSHTRHTIVGDDFVRGISGGEKKRLSIAETVFAEATICAWDNSTRGLDAESALNFVNRLRTLSNLTQAANAAAIHQVSQAMINVFDKILILYEGRQVFFGPAASAKEYFERMGWYYPPRQPVGDFLTAITNPKQRMPREGFQSRVPKTAIEFENYWRRSPEYAAVQKDIAEYEKRFLPRAEATQREFSQARKQIKSKWMLNRAPQTVSFPLQTRLCIKRRYQQLWNNRTSTYTALLGQVVVSIVVGSIFYGTPLSTNAFFSYGSVLFFSVLLNVLMAVTDIHSLYSDHSVVRKQTSFAFYRPSANALAGILADIPIKFVTAVLFNVILYFLSGAQRTATQFFIFFLFVFTATLTMSMVFRTIAVATNTLPAALAISGFLVLTLVTYTGLILPRPYMRPWFKWISYVNPLAYVFEALLVNQVHAARYPCASLVPPYPDPTGGTFVCPVPGAVVGQLFVEGESWCEASYGYLYSHLWRNYGIIIGFLFFFLITYLVTAEYSKSSSCGPNVLVFSRGNVPKDFSHTHSHRGTASSDPEGQGQISEEPDLRNAAYVNTNEGSPRNRSGKTFSWSKVNLDVLINGQPRRLLDNAAGWVRPGSLTALMGVSGAGKTTLLNTLAQRSSDCVMTGEFYIDREPIHPSFKRNIGYVQQQDVHLDTSTVREALQLSALLRQPFDIPKQQKMAFVEDVIEALGLSEIANAVVGIPGQGLNVEQRKRLSIGVELAARPSLLLFLDEPTSGLDNQSSEAILSLLRKLAAGGLGIICTVHQPSAMLFQQFDRLLLMAQGGRVAYFGDIGRNSEIVLQYFAAHDPGHRKCKDSENPAEYVLRMIQDKDSSQPDWPKTWAESANANEVRTEIERARDPSSEERGKPNKRPTVMKAADNKALNTYPVPLFSQISPICLRVFQNYWRSPSYIASKFMLGCGCSLLIGFSFFQSPSSILGTQNKIFSILMICATFSSLIQQIMPRFIAQRTIYEVRERHSNMYSWPVLILANLLVELPYHILLGVCTFAIFNYTVFGIRSAEEQGLVCIFLIHFYILAGTFALMVVAPLPDATTAGRLATIMFSMMVLFAGVFQIPAALPRFWIFMYRVSPMTYFVGGTAVSGLAGTPITCSSSEIAVFQPPSGTNCGSYMQSFLDNGAHGALLNPDATANCSYCPLRSADQVLARSGMFCYQRRMDWGICFAFVAFNIAGAFGFFYLFRVRGVGVIGNWIARLVPFPGRRPRLP</sequence>